<accession>A0ABT9GPB9</accession>
<evidence type="ECO:0000313" key="3">
    <source>
        <dbReference type="Proteomes" id="UP001236258"/>
    </source>
</evidence>
<proteinExistence type="predicted"/>
<reference evidence="2 3" key="1">
    <citation type="submission" date="2023-08" db="EMBL/GenBank/DDBJ databases">
        <authorList>
            <person name="Joshi A."/>
            <person name="Thite S."/>
        </authorList>
    </citation>
    <scope>NUCLEOTIDE SEQUENCE [LARGE SCALE GENOMIC DNA]</scope>
    <source>
        <strain evidence="2 3">1E1</strain>
    </source>
</reference>
<sequence length="117" mass="12787">MKTATSVKTLLATFLLLLALPVLAMNLQQAMNALGPAKEQGLIGEQVNGYLGVVQDSAEARQIVELINDARRAEYSRIARDNNIAVADVEARAGQRAIERTPAGQFVKLDGQWVRKR</sequence>
<keyword evidence="1" id="KW-0732">Signal</keyword>
<comment type="caution">
    <text evidence="2">The sequence shown here is derived from an EMBL/GenBank/DDBJ whole genome shotgun (WGS) entry which is preliminary data.</text>
</comment>
<dbReference type="InterPro" id="IPR008309">
    <property type="entry name" value="YdbL"/>
</dbReference>
<organism evidence="2 3">
    <name type="scientific">Alkalimonas delamerensis</name>
    <dbReference type="NCBI Taxonomy" id="265981"/>
    <lineage>
        <taxon>Bacteria</taxon>
        <taxon>Pseudomonadati</taxon>
        <taxon>Pseudomonadota</taxon>
        <taxon>Gammaproteobacteria</taxon>
        <taxon>Alkalimonas</taxon>
    </lineage>
</organism>
<dbReference type="Pfam" id="PF07027">
    <property type="entry name" value="DUF1318"/>
    <property type="match status" value="1"/>
</dbReference>
<dbReference type="EMBL" id="JAUZVY010000002">
    <property type="protein sequence ID" value="MDP4528807.1"/>
    <property type="molecule type" value="Genomic_DNA"/>
</dbReference>
<feature type="chain" id="PRO_5045173396" evidence="1">
    <location>
        <begin position="25"/>
        <end position="117"/>
    </location>
</feature>
<dbReference type="RefSeq" id="WP_305944913.1">
    <property type="nucleotide sequence ID" value="NZ_JAUZVY010000002.1"/>
</dbReference>
<dbReference type="Proteomes" id="UP001236258">
    <property type="component" value="Unassembled WGS sequence"/>
</dbReference>
<keyword evidence="3" id="KW-1185">Reference proteome</keyword>
<name>A0ABT9GPB9_9GAMM</name>
<evidence type="ECO:0000256" key="1">
    <source>
        <dbReference type="SAM" id="SignalP"/>
    </source>
</evidence>
<dbReference type="PIRSF" id="PIRSF025560">
    <property type="entry name" value="UCP025560"/>
    <property type="match status" value="1"/>
</dbReference>
<protein>
    <submittedName>
        <fullName evidence="2">YdbL family protein</fullName>
    </submittedName>
</protein>
<feature type="signal peptide" evidence="1">
    <location>
        <begin position="1"/>
        <end position="24"/>
    </location>
</feature>
<evidence type="ECO:0000313" key="2">
    <source>
        <dbReference type="EMBL" id="MDP4528807.1"/>
    </source>
</evidence>
<gene>
    <name evidence="2" type="ORF">Q3O59_07140</name>
</gene>